<keyword evidence="3" id="KW-1185">Reference proteome</keyword>
<name>A0A9Q9ATA8_9PEZI</name>
<evidence type="ECO:0000313" key="2">
    <source>
        <dbReference type="EMBL" id="USW54294.1"/>
    </source>
</evidence>
<feature type="region of interest" description="Disordered" evidence="1">
    <location>
        <begin position="157"/>
        <end position="191"/>
    </location>
</feature>
<feature type="compositionally biased region" description="Basic and acidic residues" evidence="1">
    <location>
        <begin position="18"/>
        <end position="32"/>
    </location>
</feature>
<evidence type="ECO:0000256" key="1">
    <source>
        <dbReference type="SAM" id="MobiDB-lite"/>
    </source>
</evidence>
<dbReference type="AlphaFoldDB" id="A0A9Q9ATA8"/>
<reference evidence="2" key="1">
    <citation type="submission" date="2022-06" db="EMBL/GenBank/DDBJ databases">
        <title>Complete genome sequences of two strains of the flax pathogen Septoria linicola.</title>
        <authorList>
            <person name="Lapalu N."/>
            <person name="Simon A."/>
            <person name="Demenou B."/>
            <person name="Paumier D."/>
            <person name="Guillot M.-P."/>
            <person name="Gout L."/>
            <person name="Valade R."/>
        </authorList>
    </citation>
    <scope>NUCLEOTIDE SEQUENCE</scope>
    <source>
        <strain evidence="2">SE15195</strain>
    </source>
</reference>
<accession>A0A9Q9ATA8</accession>
<dbReference type="Proteomes" id="UP001056384">
    <property type="component" value="Chromosome 6"/>
</dbReference>
<feature type="region of interest" description="Disordered" evidence="1">
    <location>
        <begin position="204"/>
        <end position="239"/>
    </location>
</feature>
<gene>
    <name evidence="2" type="ORF">Slin15195_G076130</name>
</gene>
<sequence length="375" mass="42632">MQRLNPMYKHSVKSRAPGRTEIREEQASRRQEVVPQRSYPQGQPPSSGAHRNEILAGMRQRYTQTSRRVHGIQSNRGASAVELLDDSLEAVDSFMASRAVRETVNPDHESTRGEAAPSYGTRVHTERERPPSMPIPPRPYDFDEFHDLTPRYQRWFRRSADRARPDPDPRPHAYGTTENEVGVGRSADDPTVAAWSFSPSRIIGRPRTVGNSRTGGIPNRTGASGIGHTSRTGPRRHRPSPLSFDNWTWVPPSWSAKLLAFNLRRGRLAGMDSARMPLPGGFFDDHETPPRYFRQIDMREPFYGDWRRSVKGMIKQWALRALESRFAKALFWLVGWVIEIALWVFTVSSIGMVSYVAVMAVHSITMSALYLPRGW</sequence>
<feature type="region of interest" description="Disordered" evidence="1">
    <location>
        <begin position="1"/>
        <end position="53"/>
    </location>
</feature>
<protein>
    <submittedName>
        <fullName evidence="2">Uncharacterized protein</fullName>
    </submittedName>
</protein>
<feature type="region of interest" description="Disordered" evidence="1">
    <location>
        <begin position="102"/>
        <end position="139"/>
    </location>
</feature>
<feature type="compositionally biased region" description="Basic and acidic residues" evidence="1">
    <location>
        <begin position="102"/>
        <end position="112"/>
    </location>
</feature>
<proteinExistence type="predicted"/>
<organism evidence="2 3">
    <name type="scientific">Septoria linicola</name>
    <dbReference type="NCBI Taxonomy" id="215465"/>
    <lineage>
        <taxon>Eukaryota</taxon>
        <taxon>Fungi</taxon>
        <taxon>Dikarya</taxon>
        <taxon>Ascomycota</taxon>
        <taxon>Pezizomycotina</taxon>
        <taxon>Dothideomycetes</taxon>
        <taxon>Dothideomycetidae</taxon>
        <taxon>Mycosphaerellales</taxon>
        <taxon>Mycosphaerellaceae</taxon>
        <taxon>Septoria</taxon>
    </lineage>
</organism>
<dbReference type="EMBL" id="CP099423">
    <property type="protein sequence ID" value="USW54294.1"/>
    <property type="molecule type" value="Genomic_DNA"/>
</dbReference>
<evidence type="ECO:0000313" key="3">
    <source>
        <dbReference type="Proteomes" id="UP001056384"/>
    </source>
</evidence>
<feature type="compositionally biased region" description="Basic and acidic residues" evidence="1">
    <location>
        <begin position="158"/>
        <end position="171"/>
    </location>
</feature>